<sequence>MKHKRIKMKRMILIKMKHKKVIKKLGKNWRKIAMKNNKIIAIWGNPNSGKTTLSIKIASELVKKNKSVILVMADPYAPAIHTVLPFTETKDQSLGALLSSIQISQESILKKCIPVQNTKNLSILSYLHGENIRTYADYGKERVLDLFILLKHLADHIIVDCSSQFHHDLLSRGALELSDQVIRLISPDLKAISFYDASLPLLGERKYNVANHIKILSNVKPEMPKDIVGNRFGGIQNELDYSEELQRQVLEARLFETLTDKKSEGYNKQLQSLMDILFFGEDDHEKKEKKSEKKLKIAFLKKGSDA</sequence>
<evidence type="ECO:0000256" key="2">
    <source>
        <dbReference type="ARBA" id="ARBA00022840"/>
    </source>
</evidence>
<dbReference type="PANTHER" id="PTHR43384">
    <property type="entry name" value="SEPTUM SITE-DETERMINING PROTEIN MIND HOMOLOG, CHLOROPLASTIC-RELATED"/>
    <property type="match status" value="1"/>
</dbReference>
<evidence type="ECO:0000313" key="4">
    <source>
        <dbReference type="EMBL" id="KAB3527088.1"/>
    </source>
</evidence>
<keyword evidence="2" id="KW-0067">ATP-binding</keyword>
<gene>
    <name evidence="4" type="ORF">F8153_12990</name>
</gene>
<evidence type="ECO:0000256" key="1">
    <source>
        <dbReference type="ARBA" id="ARBA00022741"/>
    </source>
</evidence>
<keyword evidence="5" id="KW-1185">Reference proteome</keyword>
<dbReference type="InterPro" id="IPR025669">
    <property type="entry name" value="AAA_dom"/>
</dbReference>
<dbReference type="AlphaFoldDB" id="A0A833HLZ1"/>
<keyword evidence="1" id="KW-0547">Nucleotide-binding</keyword>
<evidence type="ECO:0000259" key="3">
    <source>
        <dbReference type="Pfam" id="PF13614"/>
    </source>
</evidence>
<accession>A0A833HLZ1</accession>
<dbReference type="InterPro" id="IPR050625">
    <property type="entry name" value="ParA/MinD_ATPase"/>
</dbReference>
<dbReference type="GO" id="GO:0005829">
    <property type="term" value="C:cytosol"/>
    <property type="evidence" value="ECO:0007669"/>
    <property type="project" value="TreeGrafter"/>
</dbReference>
<reference evidence="4 5" key="1">
    <citation type="submission" date="2019-10" db="EMBL/GenBank/DDBJ databases">
        <title>Alkaliphilus serpentinus sp. nov. and Alkaliphilus pronyensis sp. nov., two novel anaerobic alkaliphilic species isolated from the serpentinized-hosted hydrothermal field of the Prony Bay (New Caledonia).</title>
        <authorList>
            <person name="Postec A."/>
        </authorList>
    </citation>
    <scope>NUCLEOTIDE SEQUENCE [LARGE SCALE GENOMIC DNA]</scope>
    <source>
        <strain evidence="4 5">LacT</strain>
    </source>
</reference>
<proteinExistence type="predicted"/>
<dbReference type="GO" id="GO:0005524">
    <property type="term" value="F:ATP binding"/>
    <property type="evidence" value="ECO:0007669"/>
    <property type="project" value="UniProtKB-KW"/>
</dbReference>
<protein>
    <submittedName>
        <fullName evidence="4">ParA family protein</fullName>
    </submittedName>
</protein>
<dbReference type="Pfam" id="PF13614">
    <property type="entry name" value="AAA_31"/>
    <property type="match status" value="1"/>
</dbReference>
<dbReference type="GO" id="GO:0016887">
    <property type="term" value="F:ATP hydrolysis activity"/>
    <property type="evidence" value="ECO:0007669"/>
    <property type="project" value="TreeGrafter"/>
</dbReference>
<dbReference type="SUPFAM" id="SSF52540">
    <property type="entry name" value="P-loop containing nucleoside triphosphate hydrolases"/>
    <property type="match status" value="1"/>
</dbReference>
<dbReference type="Proteomes" id="UP000465601">
    <property type="component" value="Unassembled WGS sequence"/>
</dbReference>
<dbReference type="OrthoDB" id="1705293at2"/>
<dbReference type="PANTHER" id="PTHR43384:SF6">
    <property type="entry name" value="SEPTUM SITE-DETERMINING PROTEIN MIND HOMOLOG, CHLOROPLASTIC"/>
    <property type="match status" value="1"/>
</dbReference>
<dbReference type="GO" id="GO:0051782">
    <property type="term" value="P:negative regulation of cell division"/>
    <property type="evidence" value="ECO:0007669"/>
    <property type="project" value="TreeGrafter"/>
</dbReference>
<dbReference type="GO" id="GO:0009898">
    <property type="term" value="C:cytoplasmic side of plasma membrane"/>
    <property type="evidence" value="ECO:0007669"/>
    <property type="project" value="TreeGrafter"/>
</dbReference>
<comment type="caution">
    <text evidence="4">The sequence shown here is derived from an EMBL/GenBank/DDBJ whole genome shotgun (WGS) entry which is preliminary data.</text>
</comment>
<organism evidence="4 5">
    <name type="scientific">Alkaliphilus serpentinus</name>
    <dbReference type="NCBI Taxonomy" id="1482731"/>
    <lineage>
        <taxon>Bacteria</taxon>
        <taxon>Bacillati</taxon>
        <taxon>Bacillota</taxon>
        <taxon>Clostridia</taxon>
        <taxon>Peptostreptococcales</taxon>
        <taxon>Natronincolaceae</taxon>
        <taxon>Alkaliphilus</taxon>
    </lineage>
</organism>
<name>A0A833HLZ1_9FIRM</name>
<dbReference type="EMBL" id="WBZB01000047">
    <property type="protein sequence ID" value="KAB3527088.1"/>
    <property type="molecule type" value="Genomic_DNA"/>
</dbReference>
<dbReference type="InterPro" id="IPR027417">
    <property type="entry name" value="P-loop_NTPase"/>
</dbReference>
<dbReference type="Gene3D" id="3.40.50.300">
    <property type="entry name" value="P-loop containing nucleotide triphosphate hydrolases"/>
    <property type="match status" value="1"/>
</dbReference>
<evidence type="ECO:0000313" key="5">
    <source>
        <dbReference type="Proteomes" id="UP000465601"/>
    </source>
</evidence>
<feature type="domain" description="AAA" evidence="3">
    <location>
        <begin position="39"/>
        <end position="187"/>
    </location>
</feature>